<comment type="caution">
    <text evidence="4">The sequence shown here is derived from an EMBL/GenBank/DDBJ whole genome shotgun (WGS) entry which is preliminary data.</text>
</comment>
<dbReference type="SUPFAM" id="SSF56784">
    <property type="entry name" value="HAD-like"/>
    <property type="match status" value="1"/>
</dbReference>
<dbReference type="SFLD" id="SFLDS00003">
    <property type="entry name" value="Haloacid_Dehalogenase"/>
    <property type="match status" value="1"/>
</dbReference>
<reference evidence="4 5" key="1">
    <citation type="submission" date="2018-11" db="EMBL/GenBank/DDBJ databases">
        <title>Characterization of surface water Dickeya isolates.</title>
        <authorList>
            <person name="Van Gijsegem F."/>
            <person name="Pedron J."/>
        </authorList>
    </citation>
    <scope>NUCLEOTIDE SEQUENCE [LARGE SCALE GENOMIC DNA]</scope>
    <source>
        <strain evidence="4 5">FVG1-MFV-O17</strain>
    </source>
</reference>
<dbReference type="PANTHER" id="PTHR10000">
    <property type="entry name" value="PHOSPHOSERINE PHOSPHATASE"/>
    <property type="match status" value="1"/>
</dbReference>
<dbReference type="Pfam" id="PF08282">
    <property type="entry name" value="Hydrolase_3"/>
    <property type="match status" value="1"/>
</dbReference>
<dbReference type="Gene3D" id="3.30.980.20">
    <property type="entry name" value="Putative mannosyl-3-phosphoglycerate phosphatase, domain 2"/>
    <property type="match status" value="1"/>
</dbReference>
<dbReference type="EMBL" id="RJLR01000029">
    <property type="protein sequence ID" value="RNM03850.1"/>
    <property type="molecule type" value="Genomic_DNA"/>
</dbReference>
<dbReference type="InterPro" id="IPR036412">
    <property type="entry name" value="HAD-like_sf"/>
</dbReference>
<dbReference type="SFLD" id="SFLDG01142">
    <property type="entry name" value="C2.B.2:_Mannosyl-3-phosphoglyc"/>
    <property type="match status" value="1"/>
</dbReference>
<dbReference type="NCBIfam" id="TIGR01486">
    <property type="entry name" value="HAD-SF-IIB-MPGP"/>
    <property type="match status" value="1"/>
</dbReference>
<dbReference type="OrthoDB" id="193379at2"/>
<dbReference type="GO" id="GO:0051479">
    <property type="term" value="P:mannosylglycerate biosynthetic process"/>
    <property type="evidence" value="ECO:0007669"/>
    <property type="project" value="InterPro"/>
</dbReference>
<proteinExistence type="predicted"/>
<dbReference type="InterPro" id="IPR006379">
    <property type="entry name" value="HAD-SF_hydro_IIB"/>
</dbReference>
<gene>
    <name evidence="4" type="ORF">EF878_17470</name>
</gene>
<dbReference type="GO" id="GO:0050531">
    <property type="term" value="F:mannosyl-3-phosphoglycerate phosphatase activity"/>
    <property type="evidence" value="ECO:0007669"/>
    <property type="project" value="InterPro"/>
</dbReference>
<dbReference type="NCBIfam" id="TIGR01484">
    <property type="entry name" value="HAD-SF-IIB"/>
    <property type="match status" value="1"/>
</dbReference>
<keyword evidence="1" id="KW-0479">Metal-binding</keyword>
<evidence type="ECO:0000256" key="2">
    <source>
        <dbReference type="ARBA" id="ARBA00022801"/>
    </source>
</evidence>
<organism evidence="4 5">
    <name type="scientific">Dickeya undicola</name>
    <dbReference type="NCBI Taxonomy" id="1577887"/>
    <lineage>
        <taxon>Bacteria</taxon>
        <taxon>Pseudomonadati</taxon>
        <taxon>Pseudomonadota</taxon>
        <taxon>Gammaproteobacteria</taxon>
        <taxon>Enterobacterales</taxon>
        <taxon>Pectobacteriaceae</taxon>
        <taxon>Dickeya</taxon>
    </lineage>
</organism>
<dbReference type="GO" id="GO:0005829">
    <property type="term" value="C:cytosol"/>
    <property type="evidence" value="ECO:0007669"/>
    <property type="project" value="TreeGrafter"/>
</dbReference>
<dbReference type="InterPro" id="IPR006381">
    <property type="entry name" value="HAD-SF-IIB-MPGP"/>
</dbReference>
<keyword evidence="3" id="KW-0460">Magnesium</keyword>
<dbReference type="RefSeq" id="WP_123253172.1">
    <property type="nucleotide sequence ID" value="NZ_JBPWOM010000020.1"/>
</dbReference>
<accession>A0A3N0FV78</accession>
<keyword evidence="2" id="KW-0378">Hydrolase</keyword>
<dbReference type="SFLD" id="SFLDG01140">
    <property type="entry name" value="C2.B:_Phosphomannomutase_and_P"/>
    <property type="match status" value="1"/>
</dbReference>
<dbReference type="Proteomes" id="UP000276061">
    <property type="component" value="Unassembled WGS sequence"/>
</dbReference>
<evidence type="ECO:0000256" key="1">
    <source>
        <dbReference type="ARBA" id="ARBA00022723"/>
    </source>
</evidence>
<protein>
    <submittedName>
        <fullName evidence="4">Mannosyl-3-phosphoglycerate phosphatase-related protein</fullName>
    </submittedName>
</protein>
<dbReference type="InterPro" id="IPR023214">
    <property type="entry name" value="HAD_sf"/>
</dbReference>
<evidence type="ECO:0000256" key="3">
    <source>
        <dbReference type="ARBA" id="ARBA00022842"/>
    </source>
</evidence>
<dbReference type="PANTHER" id="PTHR10000:SF8">
    <property type="entry name" value="HAD SUPERFAMILY HYDROLASE-LIKE, TYPE 3"/>
    <property type="match status" value="1"/>
</dbReference>
<dbReference type="NCBIfam" id="NF002976">
    <property type="entry name" value="PRK03669.1"/>
    <property type="match status" value="1"/>
</dbReference>
<evidence type="ECO:0000313" key="5">
    <source>
        <dbReference type="Proteomes" id="UP000276061"/>
    </source>
</evidence>
<dbReference type="GO" id="GO:0000287">
    <property type="term" value="F:magnesium ion binding"/>
    <property type="evidence" value="ECO:0007669"/>
    <property type="project" value="TreeGrafter"/>
</dbReference>
<dbReference type="AlphaFoldDB" id="A0A3N0FV78"/>
<name>A0A3N0FV78_9GAMM</name>
<evidence type="ECO:0000313" key="4">
    <source>
        <dbReference type="EMBL" id="RNM03850.1"/>
    </source>
</evidence>
<sequence>MPELTKNVVIFTDLDGSLLDHDTYRWDEARPCLRQLRSHQVPVVITTSKTAAEIVPIQQALALHDMPAIVENGAHILLPTSWQTGFQTSPPPTPQTYSDICRQLQALREQYGFSFHGFVDMDDAEVAVATGLTRPQAALARQRTASEPLLWQGDAASLDMFKTCLAQHHLSLTEGGRFFHVMHEGTSKGTAVIWLTQYIASRTHSLPVTVGLGDGPNDISLLEATDYAVIIKGRVSEKVTLSLNFRGQSYRTQAAGPAGWSEGLRYFISRYGLNGLIDKGEVQHE</sequence>
<dbReference type="Gene3D" id="3.40.50.1000">
    <property type="entry name" value="HAD superfamily/HAD-like"/>
    <property type="match status" value="1"/>
</dbReference>